<gene>
    <name evidence="1" type="ORF">P8C59_000878</name>
</gene>
<dbReference type="EMBL" id="JAQQPM010000001">
    <property type="protein sequence ID" value="KAK2067117.1"/>
    <property type="molecule type" value="Genomic_DNA"/>
</dbReference>
<comment type="caution">
    <text evidence="1">The sequence shown here is derived from an EMBL/GenBank/DDBJ whole genome shotgun (WGS) entry which is preliminary data.</text>
</comment>
<name>A0AAD9HYK0_9PEZI</name>
<evidence type="ECO:0000313" key="1">
    <source>
        <dbReference type="EMBL" id="KAK2067117.1"/>
    </source>
</evidence>
<dbReference type="AlphaFoldDB" id="A0AAD9HYK0"/>
<accession>A0AAD9HYK0</accession>
<reference evidence="1" key="1">
    <citation type="journal article" date="2023" name="Mol. Plant Microbe Interact.">
        <title>Elucidating the Obligate Nature and Biological Capacity of an Invasive Fungal Corn Pathogen.</title>
        <authorList>
            <person name="MacCready J.S."/>
            <person name="Roggenkamp E.M."/>
            <person name="Gdanetz K."/>
            <person name="Chilvers M.I."/>
        </authorList>
    </citation>
    <scope>NUCLEOTIDE SEQUENCE</scope>
    <source>
        <strain evidence="1">PM02</strain>
    </source>
</reference>
<organism evidence="1 2">
    <name type="scientific">Phyllachora maydis</name>
    <dbReference type="NCBI Taxonomy" id="1825666"/>
    <lineage>
        <taxon>Eukaryota</taxon>
        <taxon>Fungi</taxon>
        <taxon>Dikarya</taxon>
        <taxon>Ascomycota</taxon>
        <taxon>Pezizomycotina</taxon>
        <taxon>Sordariomycetes</taxon>
        <taxon>Sordariomycetidae</taxon>
        <taxon>Phyllachorales</taxon>
        <taxon>Phyllachoraceae</taxon>
        <taxon>Phyllachora</taxon>
    </lineage>
</organism>
<keyword evidence="2" id="KW-1185">Reference proteome</keyword>
<sequence>MRFTTPKAPETRPWPSGWLICARFTLCSEAFVAVGDWHPLWRHGWPGTSETLYLTTAYYFIPVPWQAAARARDVFAVTAAGQNDQKLLHKTASRCQSSAPSTP</sequence>
<dbReference type="Proteomes" id="UP001217918">
    <property type="component" value="Unassembled WGS sequence"/>
</dbReference>
<proteinExistence type="predicted"/>
<evidence type="ECO:0000313" key="2">
    <source>
        <dbReference type="Proteomes" id="UP001217918"/>
    </source>
</evidence>
<protein>
    <submittedName>
        <fullName evidence="1">Uncharacterized protein</fullName>
    </submittedName>
</protein>